<sequence length="216" mass="21764">MYLTTSNWWWTAGAAVAGLALGAAASRLTRRFLRGERALAGSWWLGAVLTAAVLGLLGWRVGARGELAVYGFVAVLAVPLAVIDWCDHRLPRLLTWPQLAGALVGFGVLCLVRHDPAPGVRALAALAAAGVLFLVLPVATGGGVGAGDVGAAAVVGLVTGWSGWAQVAGALLVASVLALVVLAVPGARRHQENGATAVPFGPCLLAGALVMVVVGG</sequence>
<dbReference type="RefSeq" id="WP_093572040.1">
    <property type="nucleotide sequence ID" value="NZ_FOWC01000001.1"/>
</dbReference>
<evidence type="ECO:0000256" key="1">
    <source>
        <dbReference type="ARBA" id="ARBA00005801"/>
    </source>
</evidence>
<gene>
    <name evidence="4" type="ORF">SAMN05421854_101452</name>
</gene>
<feature type="transmembrane region" description="Helical" evidence="2">
    <location>
        <begin position="196"/>
        <end position="215"/>
    </location>
</feature>
<feature type="transmembrane region" description="Helical" evidence="2">
    <location>
        <begin position="95"/>
        <end position="112"/>
    </location>
</feature>
<accession>A0A1I5E1V6</accession>
<dbReference type="GO" id="GO:0005886">
    <property type="term" value="C:plasma membrane"/>
    <property type="evidence" value="ECO:0007669"/>
    <property type="project" value="TreeGrafter"/>
</dbReference>
<keyword evidence="2" id="KW-0472">Membrane</keyword>
<dbReference type="InterPro" id="IPR000045">
    <property type="entry name" value="Prepilin_IV_endopep_pep"/>
</dbReference>
<dbReference type="PANTHER" id="PTHR30487:SF0">
    <property type="entry name" value="PREPILIN LEADER PEPTIDASE_N-METHYLTRANSFERASE-RELATED"/>
    <property type="match status" value="1"/>
</dbReference>
<dbReference type="GO" id="GO:0008168">
    <property type="term" value="F:methyltransferase activity"/>
    <property type="evidence" value="ECO:0007669"/>
    <property type="project" value="UniProtKB-KW"/>
</dbReference>
<dbReference type="Gene3D" id="1.20.120.1220">
    <property type="match status" value="1"/>
</dbReference>
<evidence type="ECO:0000259" key="3">
    <source>
        <dbReference type="Pfam" id="PF01478"/>
    </source>
</evidence>
<dbReference type="OrthoDB" id="2087435at2"/>
<keyword evidence="2" id="KW-1133">Transmembrane helix</keyword>
<dbReference type="Pfam" id="PF01478">
    <property type="entry name" value="Peptidase_A24"/>
    <property type="match status" value="1"/>
</dbReference>
<dbReference type="EMBL" id="FOWC01000001">
    <property type="protein sequence ID" value="SFO05489.1"/>
    <property type="molecule type" value="Genomic_DNA"/>
</dbReference>
<protein>
    <submittedName>
        <fullName evidence="4">Leader peptidase (Prepilin peptidase) / N-methyltransferase</fullName>
    </submittedName>
</protein>
<evidence type="ECO:0000256" key="2">
    <source>
        <dbReference type="SAM" id="Phobius"/>
    </source>
</evidence>
<dbReference type="GO" id="GO:0004190">
    <property type="term" value="F:aspartic-type endopeptidase activity"/>
    <property type="evidence" value="ECO:0007669"/>
    <property type="project" value="InterPro"/>
</dbReference>
<dbReference type="Proteomes" id="UP000199137">
    <property type="component" value="Unassembled WGS sequence"/>
</dbReference>
<keyword evidence="4" id="KW-0808">Transferase</keyword>
<dbReference type="GO" id="GO:0032259">
    <property type="term" value="P:methylation"/>
    <property type="evidence" value="ECO:0007669"/>
    <property type="project" value="UniProtKB-KW"/>
</dbReference>
<comment type="similarity">
    <text evidence="1">Belongs to the peptidase A24 family.</text>
</comment>
<feature type="transmembrane region" description="Helical" evidence="2">
    <location>
        <begin position="164"/>
        <end position="184"/>
    </location>
</feature>
<proteinExistence type="inferred from homology"/>
<dbReference type="InterPro" id="IPR050882">
    <property type="entry name" value="Prepilin_peptidase/N-MTase"/>
</dbReference>
<dbReference type="STRING" id="112413.SAMN05421854_101452"/>
<feature type="transmembrane region" description="Helical" evidence="2">
    <location>
        <begin position="67"/>
        <end position="83"/>
    </location>
</feature>
<organism evidence="4 5">
    <name type="scientific">Amycolatopsis rubida</name>
    <dbReference type="NCBI Taxonomy" id="112413"/>
    <lineage>
        <taxon>Bacteria</taxon>
        <taxon>Bacillati</taxon>
        <taxon>Actinomycetota</taxon>
        <taxon>Actinomycetes</taxon>
        <taxon>Pseudonocardiales</taxon>
        <taxon>Pseudonocardiaceae</taxon>
        <taxon>Amycolatopsis</taxon>
    </lineage>
</organism>
<evidence type="ECO:0000313" key="5">
    <source>
        <dbReference type="Proteomes" id="UP000199137"/>
    </source>
</evidence>
<feature type="transmembrane region" description="Helical" evidence="2">
    <location>
        <begin position="41"/>
        <end position="60"/>
    </location>
</feature>
<evidence type="ECO:0000313" key="4">
    <source>
        <dbReference type="EMBL" id="SFO05489.1"/>
    </source>
</evidence>
<dbReference type="PANTHER" id="PTHR30487">
    <property type="entry name" value="TYPE 4 PREPILIN-LIKE PROTEINS LEADER PEPTIDE-PROCESSING ENZYME"/>
    <property type="match status" value="1"/>
</dbReference>
<reference evidence="4 5" key="1">
    <citation type="submission" date="2016-10" db="EMBL/GenBank/DDBJ databases">
        <authorList>
            <person name="de Groot N.N."/>
        </authorList>
    </citation>
    <scope>NUCLEOTIDE SEQUENCE [LARGE SCALE GENOMIC DNA]</scope>
    <source>
        <strain evidence="4 5">DSM 44637</strain>
    </source>
</reference>
<keyword evidence="2" id="KW-0812">Transmembrane</keyword>
<dbReference type="GO" id="GO:0006465">
    <property type="term" value="P:signal peptide processing"/>
    <property type="evidence" value="ECO:0007669"/>
    <property type="project" value="TreeGrafter"/>
</dbReference>
<name>A0A1I5E1V6_9PSEU</name>
<feature type="transmembrane region" description="Helical" evidence="2">
    <location>
        <begin position="124"/>
        <end position="144"/>
    </location>
</feature>
<keyword evidence="4" id="KW-0489">Methyltransferase</keyword>
<dbReference type="AlphaFoldDB" id="A0A1I5E1V6"/>
<feature type="domain" description="Prepilin type IV endopeptidase peptidase" evidence="3">
    <location>
        <begin position="73"/>
        <end position="181"/>
    </location>
</feature>